<dbReference type="Pfam" id="PF12706">
    <property type="entry name" value="Lactamase_B_2"/>
    <property type="match status" value="1"/>
</dbReference>
<gene>
    <name evidence="2" type="ORF">AACH06_19775</name>
</gene>
<dbReference type="Gene3D" id="3.60.15.10">
    <property type="entry name" value="Ribonuclease Z/Hydroxyacylglutathione hydrolase-like"/>
    <property type="match status" value="1"/>
</dbReference>
<comment type="caution">
    <text evidence="2">The sequence shown here is derived from an EMBL/GenBank/DDBJ whole genome shotgun (WGS) entry which is preliminary data.</text>
</comment>
<evidence type="ECO:0000313" key="3">
    <source>
        <dbReference type="Proteomes" id="UP001371218"/>
    </source>
</evidence>
<accession>A0ABU9BSX0</accession>
<dbReference type="EMBL" id="JBBUTG010000014">
    <property type="protein sequence ID" value="MEK8033069.1"/>
    <property type="molecule type" value="Genomic_DNA"/>
</dbReference>
<name>A0ABU9BSX0_9BURK</name>
<feature type="domain" description="Metallo-beta-lactamase" evidence="1">
    <location>
        <begin position="236"/>
        <end position="315"/>
    </location>
</feature>
<organism evidence="2 3">
    <name type="scientific">Ideonella lacteola</name>
    <dbReference type="NCBI Taxonomy" id="2984193"/>
    <lineage>
        <taxon>Bacteria</taxon>
        <taxon>Pseudomonadati</taxon>
        <taxon>Pseudomonadota</taxon>
        <taxon>Betaproteobacteria</taxon>
        <taxon>Burkholderiales</taxon>
        <taxon>Sphaerotilaceae</taxon>
        <taxon>Ideonella</taxon>
    </lineage>
</organism>
<evidence type="ECO:0000313" key="2">
    <source>
        <dbReference type="EMBL" id="MEK8033069.1"/>
    </source>
</evidence>
<evidence type="ECO:0000259" key="1">
    <source>
        <dbReference type="Pfam" id="PF12706"/>
    </source>
</evidence>
<dbReference type="Proteomes" id="UP001371218">
    <property type="component" value="Unassembled WGS sequence"/>
</dbReference>
<dbReference type="PANTHER" id="PTHR46018">
    <property type="entry name" value="ZINC PHOSPHODIESTERASE ELAC PROTEIN 1"/>
    <property type="match status" value="1"/>
</dbReference>
<dbReference type="InterPro" id="IPR001279">
    <property type="entry name" value="Metallo-B-lactamas"/>
</dbReference>
<proteinExistence type="predicted"/>
<dbReference type="PANTHER" id="PTHR46018:SF7">
    <property type="entry name" value="RIBONUCLEASE Z"/>
    <property type="match status" value="1"/>
</dbReference>
<dbReference type="NCBIfam" id="NF002558">
    <property type="entry name" value="PRK02126.1"/>
    <property type="match status" value="1"/>
</dbReference>
<reference evidence="2 3" key="1">
    <citation type="submission" date="2024-04" db="EMBL/GenBank/DDBJ databases">
        <title>Novel species of the genus Ideonella isolated from streams.</title>
        <authorList>
            <person name="Lu H."/>
        </authorList>
    </citation>
    <scope>NUCLEOTIDE SEQUENCE [LARGE SCALE GENOMIC DNA]</scope>
    <source>
        <strain evidence="2 3">DXS29W</strain>
    </source>
</reference>
<keyword evidence="3" id="KW-1185">Reference proteome</keyword>
<protein>
    <submittedName>
        <fullName evidence="2">MBL fold metallo-hydrolase</fullName>
    </submittedName>
</protein>
<sequence>MRTTLDPHLIDPSANEPGLVVELRDARRALLFDLGEIDRLAPRVLLRASHAFVTHTHMDHFAGFDHWLMLAMGRVPRLVVWGGPRFVDQLDHKLRAYTWNVVHRYEVPLRIEAHSLEADGSRRHAVFDSRHGFGRSEETADPPHGSDVLVDEALFRVRACIVDHEMPVLAFAIEEKAQLRVAADRVRAMGLGTGPWLANLKAAVLANAPDDTPIELAWRDRDGEHVARRPVGELRALVLDAVAGRRIGYVTDLRFTEPNAEQLSRLLSDVDLLYIEARFLDVERDQAARKNHLTARQAGEWARRLRARRVVPFHFSPRYRGGEDELRAEVFAAWGGAPHASAITSP</sequence>
<dbReference type="InterPro" id="IPR036866">
    <property type="entry name" value="RibonucZ/Hydroxyglut_hydro"/>
</dbReference>
<dbReference type="RefSeq" id="WP_341427491.1">
    <property type="nucleotide sequence ID" value="NZ_JBBUTG010000014.1"/>
</dbReference>
<dbReference type="SUPFAM" id="SSF56281">
    <property type="entry name" value="Metallo-hydrolase/oxidoreductase"/>
    <property type="match status" value="1"/>
</dbReference>